<evidence type="ECO:0000259" key="6">
    <source>
        <dbReference type="PROSITE" id="PS51879"/>
    </source>
</evidence>
<evidence type="ECO:0000256" key="2">
    <source>
        <dbReference type="ARBA" id="ARBA00022473"/>
    </source>
</evidence>
<name>A0A699PY48_TANCI</name>
<keyword evidence="3" id="KW-0346">Stress response</keyword>
<organism evidence="7">
    <name type="scientific">Tanacetum cinerariifolium</name>
    <name type="common">Dalmatian daisy</name>
    <name type="synonym">Chrysanthemum cinerariifolium</name>
    <dbReference type="NCBI Taxonomy" id="118510"/>
    <lineage>
        <taxon>Eukaryota</taxon>
        <taxon>Viridiplantae</taxon>
        <taxon>Streptophyta</taxon>
        <taxon>Embryophyta</taxon>
        <taxon>Tracheophyta</taxon>
        <taxon>Spermatophyta</taxon>
        <taxon>Magnoliopsida</taxon>
        <taxon>eudicotyledons</taxon>
        <taxon>Gunneridae</taxon>
        <taxon>Pentapetalae</taxon>
        <taxon>asterids</taxon>
        <taxon>campanulids</taxon>
        <taxon>Asterales</taxon>
        <taxon>Asteraceae</taxon>
        <taxon>Asteroideae</taxon>
        <taxon>Anthemideae</taxon>
        <taxon>Anthemidinae</taxon>
        <taxon>Tanacetum</taxon>
    </lineage>
</organism>
<comment type="caution">
    <text evidence="7">The sequence shown here is derived from an EMBL/GenBank/DDBJ whole genome shotgun (WGS) entry which is preliminary data.</text>
</comment>
<dbReference type="InterPro" id="IPR012317">
    <property type="entry name" value="Poly(ADP-ribose)pol_cat_dom"/>
</dbReference>
<dbReference type="AlphaFoldDB" id="A0A699PY48"/>
<gene>
    <name evidence="7" type="ORF">Tci_830142</name>
</gene>
<evidence type="ECO:0000256" key="4">
    <source>
        <dbReference type="ARBA" id="ARBA00023242"/>
    </source>
</evidence>
<dbReference type="Pfam" id="PF12174">
    <property type="entry name" value="RST"/>
    <property type="match status" value="1"/>
</dbReference>
<sequence>MSHVDQRILHDDDETMSYDHDVHILLMEDEFSGDSSGDDESVVSDRESVVTKNRVDVESAIFDDDGVKHILLCRVLLCKTEVVNRFSTQCHPSSEEFDSGVDNTVTPKKYIIWSSQMNTHILSKFVICFKTQRINNRPQVNGVRLEKPVSTRIPIPDLIAKLSKMFPPKSIKDITQYHHSYIQHKITRLDMIRGIKIIAGDRMLLMVLKDFTKKVLVV</sequence>
<dbReference type="PROSITE" id="PS51059">
    <property type="entry name" value="PARP_CATALYTIC"/>
    <property type="match status" value="1"/>
</dbReference>
<feature type="domain" description="PARP catalytic" evidence="5">
    <location>
        <begin position="1"/>
        <end position="149"/>
    </location>
</feature>
<evidence type="ECO:0000313" key="7">
    <source>
        <dbReference type="EMBL" id="GFC58172.1"/>
    </source>
</evidence>
<evidence type="ECO:0000256" key="3">
    <source>
        <dbReference type="ARBA" id="ARBA00023016"/>
    </source>
</evidence>
<evidence type="ECO:0000259" key="5">
    <source>
        <dbReference type="PROSITE" id="PS51059"/>
    </source>
</evidence>
<dbReference type="EMBL" id="BKCJ010976525">
    <property type="protein sequence ID" value="GFC58172.1"/>
    <property type="molecule type" value="Genomic_DNA"/>
</dbReference>
<keyword evidence="4" id="KW-0539">Nucleus</keyword>
<dbReference type="InterPro" id="IPR044964">
    <property type="entry name" value="RCD1/SRO1-5"/>
</dbReference>
<keyword evidence="2" id="KW-0217">Developmental protein</keyword>
<dbReference type="Gene3D" id="3.90.228.10">
    <property type="match status" value="1"/>
</dbReference>
<dbReference type="SUPFAM" id="SSF56399">
    <property type="entry name" value="ADP-ribosylation"/>
    <property type="match status" value="1"/>
</dbReference>
<dbReference type="PANTHER" id="PTHR32263:SF12">
    <property type="entry name" value="INACTIVE POLY [ADP-RIBOSE] POLYMERASE SRO4-RELATED"/>
    <property type="match status" value="1"/>
</dbReference>
<dbReference type="InterPro" id="IPR022003">
    <property type="entry name" value="RST"/>
</dbReference>
<dbReference type="GO" id="GO:0005634">
    <property type="term" value="C:nucleus"/>
    <property type="evidence" value="ECO:0007669"/>
    <property type="project" value="UniProtKB-SubCell"/>
</dbReference>
<protein>
    <submittedName>
        <fullName evidence="7">Probable inactive poly [ADP-ribose] polymerase SRO5</fullName>
    </submittedName>
</protein>
<dbReference type="GO" id="GO:0003950">
    <property type="term" value="F:NAD+ poly-ADP-ribosyltransferase activity"/>
    <property type="evidence" value="ECO:0007669"/>
    <property type="project" value="InterPro"/>
</dbReference>
<feature type="domain" description="RST" evidence="6">
    <location>
        <begin position="146"/>
        <end position="217"/>
    </location>
</feature>
<proteinExistence type="predicted"/>
<dbReference type="PROSITE" id="PS51879">
    <property type="entry name" value="RST"/>
    <property type="match status" value="1"/>
</dbReference>
<evidence type="ECO:0000256" key="1">
    <source>
        <dbReference type="ARBA" id="ARBA00004123"/>
    </source>
</evidence>
<dbReference type="PANTHER" id="PTHR32263">
    <property type="entry name" value="INACTIVE POLY [ADP-RIBOSE] POLYMERASE SRO4-RELATED"/>
    <property type="match status" value="1"/>
</dbReference>
<accession>A0A699PY48</accession>
<reference evidence="7" key="1">
    <citation type="journal article" date="2019" name="Sci. Rep.">
        <title>Draft genome of Tanacetum cinerariifolium, the natural source of mosquito coil.</title>
        <authorList>
            <person name="Yamashiro T."/>
            <person name="Shiraishi A."/>
            <person name="Satake H."/>
            <person name="Nakayama K."/>
        </authorList>
    </citation>
    <scope>NUCLEOTIDE SEQUENCE</scope>
</reference>
<comment type="subcellular location">
    <subcellularLocation>
        <location evidence="1">Nucleus</location>
    </subcellularLocation>
</comment>